<gene>
    <name evidence="4" type="ORF">CWB96_06545</name>
    <name evidence="3" type="ORF">CWB97_20460</name>
</gene>
<accession>A0A5S3XTC5</accession>
<sequence length="194" mass="22902">MTPDTTIKPVHALSPIAKNPHSTKHIISLFQHRFFKNNSELAALREENQHLKLQLCRYKALYTCFFRKFTQIKAQSQLKISALARINKRLERHVSRLQRLSIQLIRYRSQLQQQLSQQRIRIQNMQHTVTTQSRELGQAVSRYDRIMSEHMLCKTKFKKRNQGALQLTKWNLRLRISIAALITIDLALLTVLLY</sequence>
<keyword evidence="2" id="KW-1133">Transmembrane helix</keyword>
<feature type="coiled-coil region" evidence="1">
    <location>
        <begin position="80"/>
        <end position="128"/>
    </location>
</feature>
<evidence type="ECO:0000313" key="3">
    <source>
        <dbReference type="EMBL" id="TMP39795.1"/>
    </source>
</evidence>
<dbReference type="Proteomes" id="UP000307706">
    <property type="component" value="Unassembled WGS sequence"/>
</dbReference>
<evidence type="ECO:0000313" key="6">
    <source>
        <dbReference type="Proteomes" id="UP000307706"/>
    </source>
</evidence>
<evidence type="ECO:0000313" key="4">
    <source>
        <dbReference type="EMBL" id="TMP60538.1"/>
    </source>
</evidence>
<reference evidence="6" key="2">
    <citation type="submission" date="2019-06" db="EMBL/GenBank/DDBJ databases">
        <title>Co-occurence of chitin degradation, pigmentation and bioactivity in marine Pseudoalteromonas.</title>
        <authorList>
            <person name="Sonnenschein E.C."/>
            <person name="Bech P.K."/>
        </authorList>
    </citation>
    <scope>NUCLEOTIDE SEQUENCE [LARGE SCALE GENOMIC DNA]</scope>
    <source>
        <strain evidence="6">S2231</strain>
    </source>
</reference>
<reference evidence="4" key="3">
    <citation type="submission" date="2019-09" db="EMBL/GenBank/DDBJ databases">
        <title>Co-occurence of chitin degradation, pigmentation and bioactivity in marine Pseudoalteromonas.</title>
        <authorList>
            <person name="Sonnenschein E.C."/>
            <person name="Bech P.K."/>
        </authorList>
    </citation>
    <scope>NUCLEOTIDE SEQUENCE</scope>
    <source>
        <strain evidence="4">S2231</strain>
        <strain evidence="3 5">S2233</strain>
    </source>
</reference>
<feature type="transmembrane region" description="Helical" evidence="2">
    <location>
        <begin position="174"/>
        <end position="193"/>
    </location>
</feature>
<evidence type="ECO:0000313" key="5">
    <source>
        <dbReference type="Proteomes" id="UP000305730"/>
    </source>
</evidence>
<dbReference type="AlphaFoldDB" id="A0A5S3XTC5"/>
<dbReference type="EMBL" id="PNCK01000097">
    <property type="protein sequence ID" value="TMP39795.1"/>
    <property type="molecule type" value="Genomic_DNA"/>
</dbReference>
<dbReference type="EMBL" id="PNCL01000024">
    <property type="protein sequence ID" value="TMP60538.1"/>
    <property type="molecule type" value="Genomic_DNA"/>
</dbReference>
<proteinExistence type="predicted"/>
<keyword evidence="5" id="KW-1185">Reference proteome</keyword>
<dbReference type="RefSeq" id="WP_138598427.1">
    <property type="nucleotide sequence ID" value="NZ_PNCK01000097.1"/>
</dbReference>
<dbReference type="OrthoDB" id="6315588at2"/>
<protein>
    <submittedName>
        <fullName evidence="4">Uncharacterized protein</fullName>
    </submittedName>
</protein>
<evidence type="ECO:0000256" key="1">
    <source>
        <dbReference type="SAM" id="Coils"/>
    </source>
</evidence>
<dbReference type="Proteomes" id="UP000305730">
    <property type="component" value="Unassembled WGS sequence"/>
</dbReference>
<keyword evidence="2" id="KW-0472">Membrane</keyword>
<reference evidence="5 6" key="1">
    <citation type="submission" date="2017-12" db="EMBL/GenBank/DDBJ databases">
        <authorList>
            <person name="Paulsen S."/>
            <person name="Gram L.K."/>
        </authorList>
    </citation>
    <scope>NUCLEOTIDE SEQUENCE [LARGE SCALE GENOMIC DNA]</scope>
    <source>
        <strain evidence="4 6">S2231</strain>
        <strain evidence="3 5">S2233</strain>
    </source>
</reference>
<name>A0A5S3XTC5_9GAMM</name>
<keyword evidence="1" id="KW-0175">Coiled coil</keyword>
<comment type="caution">
    <text evidence="4">The sequence shown here is derived from an EMBL/GenBank/DDBJ whole genome shotgun (WGS) entry which is preliminary data.</text>
</comment>
<evidence type="ECO:0000256" key="2">
    <source>
        <dbReference type="SAM" id="Phobius"/>
    </source>
</evidence>
<keyword evidence="2" id="KW-0812">Transmembrane</keyword>
<organism evidence="4 6">
    <name type="scientific">Pseudoalteromonas citrea</name>
    <dbReference type="NCBI Taxonomy" id="43655"/>
    <lineage>
        <taxon>Bacteria</taxon>
        <taxon>Pseudomonadati</taxon>
        <taxon>Pseudomonadota</taxon>
        <taxon>Gammaproteobacteria</taxon>
        <taxon>Alteromonadales</taxon>
        <taxon>Pseudoalteromonadaceae</taxon>
        <taxon>Pseudoalteromonas</taxon>
    </lineage>
</organism>